<name>K5WWR8_AGABU</name>
<protein>
    <submittedName>
        <fullName evidence="2">Uncharacterized protein</fullName>
    </submittedName>
</protein>
<dbReference type="eggNOG" id="ENOG502RSED">
    <property type="taxonomic scope" value="Eukaryota"/>
</dbReference>
<sequence length="305" mass="30507">MVFIPGISKRNRKLERRKGGGGGGRGGGGGGSSGGRGGGGGGSGGSGGGRPGSISSGGAGRSTSSRSFGGGSPSTIPRGQPFAGRQQGGGNRNQIFGSRTYGSGYPGGSSRGVAGRPFPFFFYPVVFGAGAIGGGALIYHEANEYGDIHNTSRPGGPLMIATFPSNSNSNSTFRLLADSSTVSSLISDVVGACGSQITNASSIAPSTYNDAGPPGPGQTVQYYRASSIALSLDSYNNTAAFSNDTNAQNSPLPSNIDSTLLGCLNDTIGQNAPLVDGAFGLKFSSPSNLLLVVLVWVVSRLVSHV</sequence>
<feature type="compositionally biased region" description="Gly residues" evidence="1">
    <location>
        <begin position="20"/>
        <end position="60"/>
    </location>
</feature>
<feature type="compositionally biased region" description="Low complexity" evidence="1">
    <location>
        <begin position="92"/>
        <end position="103"/>
    </location>
</feature>
<evidence type="ECO:0000313" key="3">
    <source>
        <dbReference type="Proteomes" id="UP000008493"/>
    </source>
</evidence>
<evidence type="ECO:0000256" key="1">
    <source>
        <dbReference type="SAM" id="MobiDB-lite"/>
    </source>
</evidence>
<evidence type="ECO:0000313" key="2">
    <source>
        <dbReference type="EMBL" id="EKM75027.1"/>
    </source>
</evidence>
<dbReference type="Proteomes" id="UP000008493">
    <property type="component" value="Unassembled WGS sequence"/>
</dbReference>
<dbReference type="InParanoid" id="K5WWR8"/>
<organism evidence="2 3">
    <name type="scientific">Agaricus bisporus var. burnettii (strain JB137-S8 / ATCC MYA-4627 / FGSC 10392)</name>
    <name type="common">White button mushroom</name>
    <dbReference type="NCBI Taxonomy" id="597362"/>
    <lineage>
        <taxon>Eukaryota</taxon>
        <taxon>Fungi</taxon>
        <taxon>Dikarya</taxon>
        <taxon>Basidiomycota</taxon>
        <taxon>Agaricomycotina</taxon>
        <taxon>Agaricomycetes</taxon>
        <taxon>Agaricomycetidae</taxon>
        <taxon>Agaricales</taxon>
        <taxon>Agaricineae</taxon>
        <taxon>Agaricaceae</taxon>
        <taxon>Agaricus</taxon>
    </lineage>
</organism>
<proteinExistence type="predicted"/>
<dbReference type="OMA" id="HEANEYG"/>
<dbReference type="STRING" id="597362.K5WWR8"/>
<reference evidence="3" key="1">
    <citation type="journal article" date="2012" name="Proc. Natl. Acad. Sci. U.S.A.">
        <title>Genome sequence of the button mushroom Agaricus bisporus reveals mechanisms governing adaptation to a humic-rich ecological niche.</title>
        <authorList>
            <person name="Morin E."/>
            <person name="Kohler A."/>
            <person name="Baker A.R."/>
            <person name="Foulongne-Oriol M."/>
            <person name="Lombard V."/>
            <person name="Nagy L.G."/>
            <person name="Ohm R.A."/>
            <person name="Patyshakuliyeva A."/>
            <person name="Brun A."/>
            <person name="Aerts A.L."/>
            <person name="Bailey A.M."/>
            <person name="Billette C."/>
            <person name="Coutinho P.M."/>
            <person name="Deakin G."/>
            <person name="Doddapaneni H."/>
            <person name="Floudas D."/>
            <person name="Grimwood J."/>
            <person name="Hilden K."/>
            <person name="Kuees U."/>
            <person name="LaButti K.M."/>
            <person name="Lapidus A."/>
            <person name="Lindquist E.A."/>
            <person name="Lucas S.M."/>
            <person name="Murat C."/>
            <person name="Riley R.W."/>
            <person name="Salamov A.A."/>
            <person name="Schmutz J."/>
            <person name="Subramanian V."/>
            <person name="Woesten H.A.B."/>
            <person name="Xu J."/>
            <person name="Eastwood D.C."/>
            <person name="Foster G.D."/>
            <person name="Sonnenberg A.S."/>
            <person name="Cullen D."/>
            <person name="de Vries R.P."/>
            <person name="Lundell T."/>
            <person name="Hibbett D.S."/>
            <person name="Henrissat B."/>
            <person name="Burton K.S."/>
            <person name="Kerrigan R.W."/>
            <person name="Challen M.P."/>
            <person name="Grigoriev I.V."/>
            <person name="Martin F."/>
        </authorList>
    </citation>
    <scope>NUCLEOTIDE SEQUENCE [LARGE SCALE GENOMIC DNA]</scope>
    <source>
        <strain evidence="3">JB137-S8 / ATCC MYA-4627 / FGSC 10392</strain>
    </source>
</reference>
<accession>K5WWR8</accession>
<dbReference type="AlphaFoldDB" id="K5WWR8"/>
<dbReference type="GeneID" id="18825167"/>
<dbReference type="EMBL" id="JH971421">
    <property type="protein sequence ID" value="EKM75027.1"/>
    <property type="molecule type" value="Genomic_DNA"/>
</dbReference>
<dbReference type="RefSeq" id="XP_007334336.1">
    <property type="nucleotide sequence ID" value="XM_007334274.1"/>
</dbReference>
<gene>
    <name evidence="2" type="ORF">AGABI1DRAFT_116601</name>
</gene>
<dbReference type="HOGENOM" id="CLU_057147_1_0_1"/>
<dbReference type="KEGG" id="abp:AGABI1DRAFT116601"/>
<keyword evidence="3" id="KW-1185">Reference proteome</keyword>
<dbReference type="OrthoDB" id="3365917at2759"/>
<feature type="region of interest" description="Disordered" evidence="1">
    <location>
        <begin position="1"/>
        <end position="103"/>
    </location>
</feature>